<proteinExistence type="predicted"/>
<dbReference type="Proteomes" id="UP001355056">
    <property type="component" value="Unassembled WGS sequence"/>
</dbReference>
<feature type="transmembrane region" description="Helical" evidence="1">
    <location>
        <begin position="12"/>
        <end position="34"/>
    </location>
</feature>
<accession>A0ABU7YUB0</accession>
<reference evidence="2 3" key="1">
    <citation type="journal article" date="2016" name="Int. J. Syst. Evol. Microbiol.">
        <title>Lysobacter erysipheiresistens sp. nov., an antagonist of powdery mildew, isolated from tobacco-cultivated soil.</title>
        <authorList>
            <person name="Xie B."/>
            <person name="Li T."/>
            <person name="Lin X."/>
            <person name="Wang C.J."/>
            <person name="Chen Y.J."/>
            <person name="Liu W.J."/>
            <person name="Zhao Z.W."/>
        </authorList>
    </citation>
    <scope>NUCLEOTIDE SEQUENCE [LARGE SCALE GENOMIC DNA]</scope>
    <source>
        <strain evidence="2 3">RS-LYSO-3</strain>
    </source>
</reference>
<evidence type="ECO:0000313" key="3">
    <source>
        <dbReference type="Proteomes" id="UP001355056"/>
    </source>
</evidence>
<comment type="caution">
    <text evidence="2">The sequence shown here is derived from an EMBL/GenBank/DDBJ whole genome shotgun (WGS) entry which is preliminary data.</text>
</comment>
<keyword evidence="3" id="KW-1185">Reference proteome</keyword>
<keyword evidence="1" id="KW-0812">Transmembrane</keyword>
<evidence type="ECO:0000313" key="2">
    <source>
        <dbReference type="EMBL" id="MEG3182662.1"/>
    </source>
</evidence>
<dbReference type="EMBL" id="JAXGFP010000001">
    <property type="protein sequence ID" value="MEG3182662.1"/>
    <property type="molecule type" value="Genomic_DNA"/>
</dbReference>
<feature type="transmembrane region" description="Helical" evidence="1">
    <location>
        <begin position="41"/>
        <end position="64"/>
    </location>
</feature>
<sequence>MEQMLEQFGGMATMLFAESLGKVVVLMLPIGLIYGKLFRRYRWAALLLAIPFAALLDIAGTAAVDDVNPLLIGAVACIAAIEAASLVFKSSPAPEKAP</sequence>
<name>A0ABU7YUB0_9GAMM</name>
<feature type="transmembrane region" description="Helical" evidence="1">
    <location>
        <begin position="70"/>
        <end position="88"/>
    </location>
</feature>
<keyword evidence="1" id="KW-0472">Membrane</keyword>
<dbReference type="RefSeq" id="WP_332613988.1">
    <property type="nucleotide sequence ID" value="NZ_JAXGFP010000001.1"/>
</dbReference>
<keyword evidence="1" id="KW-1133">Transmembrane helix</keyword>
<organism evidence="2 3">
    <name type="scientific">Novilysobacter erysipheiresistens</name>
    <dbReference type="NCBI Taxonomy" id="1749332"/>
    <lineage>
        <taxon>Bacteria</taxon>
        <taxon>Pseudomonadati</taxon>
        <taxon>Pseudomonadota</taxon>
        <taxon>Gammaproteobacteria</taxon>
        <taxon>Lysobacterales</taxon>
        <taxon>Lysobacteraceae</taxon>
        <taxon>Novilysobacter</taxon>
    </lineage>
</organism>
<gene>
    <name evidence="2" type="ORF">SNE34_01355</name>
</gene>
<protein>
    <submittedName>
        <fullName evidence="2">Uncharacterized protein</fullName>
    </submittedName>
</protein>
<evidence type="ECO:0000256" key="1">
    <source>
        <dbReference type="SAM" id="Phobius"/>
    </source>
</evidence>